<evidence type="ECO:0000256" key="3">
    <source>
        <dbReference type="ARBA" id="ARBA00005709"/>
    </source>
</evidence>
<dbReference type="RefSeq" id="WP_217975982.1">
    <property type="nucleotide sequence ID" value="NZ_JAHTBI010000045.1"/>
</dbReference>
<keyword evidence="8" id="KW-0969">Cilium</keyword>
<reference evidence="8" key="1">
    <citation type="journal article" date="2022" name="Int. J. Syst. Evol. Microbiol.">
        <title>Pseudomonas aegrilactucae sp. nov. and Pseudomonas morbosilactucae sp. nov., pathogens causing bacterial rot of lettuce in Japan.</title>
        <authorList>
            <person name="Sawada H."/>
            <person name="Fujikawa T."/>
            <person name="Satou M."/>
        </authorList>
    </citation>
    <scope>NUCLEOTIDE SEQUENCE</scope>
    <source>
        <strain evidence="8">MAFF 301350</strain>
    </source>
</reference>
<evidence type="ECO:0000313" key="9">
    <source>
        <dbReference type="Proteomes" id="UP001106592"/>
    </source>
</evidence>
<sequence>MRISTAQFFQTSTSNYQSNFAKAVESQQQASDMLRVRTAADDPVGAARLLQLEQQSNMINQFSGNIASARSSLGTSEATLNSITNVLSRVKELAISSGNAGMTDNDRKANEQELSQLEEQLYSLMNSRDENGKYIFSGSRGDTQPFERNADGTYSYKGDQSTTDLQVGDMLSVATNESGYSVFQQALNTSRSQTSMTAPTAPGDVRVNLSNGQVSASSTYNDAFRSGEPYTIEFTSSTQFKITDANNVDRTLEATHGGTFDPKGTNTIVSFRGVDIRMEVGLQGNEVTDQTAADNAVRGHTFTLGSKPDEITGTRSPGNVSPDGQLSGLSIADKAKYDAAFPGGGAIVKFTSDTTFDVYAQPMTADSRPVGSGDTTVSPNRVAGVDFTFSGTPKDGDQYSVQVNNHQNQNVLDTIHQLRTALKTPVDNDPAARRNFLASLDSAIGNLASGADKVSEAISSIGGRGAALDVQAETNEALQSANTVTQSSIRNADSAEVLIRLNLQQNMLQASQLAFSKLAGLGLFNRL</sequence>
<organism evidence="8 9">
    <name type="scientific">Pseudomonas aegrilactucae</name>
    <dbReference type="NCBI Taxonomy" id="2854028"/>
    <lineage>
        <taxon>Bacteria</taxon>
        <taxon>Pseudomonadati</taxon>
        <taxon>Pseudomonadota</taxon>
        <taxon>Gammaproteobacteria</taxon>
        <taxon>Pseudomonadales</taxon>
        <taxon>Pseudomonadaceae</taxon>
        <taxon>Pseudomonas</taxon>
    </lineage>
</organism>
<keyword evidence="8" id="KW-0966">Cell projection</keyword>
<evidence type="ECO:0000256" key="1">
    <source>
        <dbReference type="ARBA" id="ARBA00004365"/>
    </source>
</evidence>
<accession>A0A9Q2XJ45</accession>
<keyword evidence="5" id="KW-0975">Bacterial flagellum</keyword>
<dbReference type="GO" id="GO:0005198">
    <property type="term" value="F:structural molecule activity"/>
    <property type="evidence" value="ECO:0007669"/>
    <property type="project" value="InterPro"/>
</dbReference>
<dbReference type="InterPro" id="IPR001492">
    <property type="entry name" value="Flagellin"/>
</dbReference>
<keyword evidence="8" id="KW-0282">Flagellum</keyword>
<name>A0A9Q2XJ45_9PSED</name>
<dbReference type="InterPro" id="IPR001029">
    <property type="entry name" value="Flagellin_N"/>
</dbReference>
<dbReference type="Pfam" id="PF00669">
    <property type="entry name" value="Flagellin_N"/>
    <property type="match status" value="1"/>
</dbReference>
<dbReference type="PANTHER" id="PTHR42792:SF1">
    <property type="entry name" value="FLAGELLAR HOOK-ASSOCIATED PROTEIN 3"/>
    <property type="match status" value="1"/>
</dbReference>
<evidence type="ECO:0000256" key="2">
    <source>
        <dbReference type="ARBA" id="ARBA00004613"/>
    </source>
</evidence>
<feature type="region of interest" description="Disordered" evidence="6">
    <location>
        <begin position="301"/>
        <end position="323"/>
    </location>
</feature>
<feature type="compositionally biased region" description="Polar residues" evidence="6">
    <location>
        <begin position="313"/>
        <end position="323"/>
    </location>
</feature>
<comment type="caution">
    <text evidence="8">The sequence shown here is derived from an EMBL/GenBank/DDBJ whole genome shotgun (WGS) entry which is preliminary data.</text>
</comment>
<proteinExistence type="inferred from homology"/>
<dbReference type="AlphaFoldDB" id="A0A9Q2XJ45"/>
<feature type="domain" description="Flagellin N-terminal" evidence="7">
    <location>
        <begin position="3"/>
        <end position="139"/>
    </location>
</feature>
<dbReference type="GO" id="GO:0071973">
    <property type="term" value="P:bacterial-type flagellum-dependent cell motility"/>
    <property type="evidence" value="ECO:0007669"/>
    <property type="project" value="InterPro"/>
</dbReference>
<reference evidence="8" key="2">
    <citation type="journal article" date="2023" name="Plant Pathol.">
        <title>Dismantling and reorganizing Pseudomonas marginalis sensu#lato.</title>
        <authorList>
            <person name="Sawada H."/>
            <person name="Fujikawa T."/>
            <person name="Satou M."/>
        </authorList>
    </citation>
    <scope>NUCLEOTIDE SEQUENCE</scope>
    <source>
        <strain evidence="8">MAFF 301350</strain>
    </source>
</reference>
<evidence type="ECO:0000259" key="7">
    <source>
        <dbReference type="Pfam" id="PF00669"/>
    </source>
</evidence>
<dbReference type="NCBIfam" id="TIGR02550">
    <property type="entry name" value="flagell_flgL"/>
    <property type="match status" value="1"/>
</dbReference>
<dbReference type="InterPro" id="IPR013384">
    <property type="entry name" value="Flagell_FlgL"/>
</dbReference>
<gene>
    <name evidence="8" type="ORF">KUO17_13115</name>
</gene>
<evidence type="ECO:0000256" key="5">
    <source>
        <dbReference type="ARBA" id="ARBA00023143"/>
    </source>
</evidence>
<dbReference type="GO" id="GO:0009424">
    <property type="term" value="C:bacterial-type flagellum hook"/>
    <property type="evidence" value="ECO:0007669"/>
    <property type="project" value="InterPro"/>
</dbReference>
<keyword evidence="4" id="KW-0964">Secreted</keyword>
<protein>
    <submittedName>
        <fullName evidence="8">Flagellar hook-associated protein 3</fullName>
    </submittedName>
</protein>
<comment type="similarity">
    <text evidence="3">Belongs to the bacterial flagellin family.</text>
</comment>
<dbReference type="PANTHER" id="PTHR42792">
    <property type="entry name" value="FLAGELLIN"/>
    <property type="match status" value="1"/>
</dbReference>
<dbReference type="NCBIfam" id="NF009361">
    <property type="entry name" value="PRK12717.1"/>
    <property type="match status" value="1"/>
</dbReference>
<comment type="subcellular location">
    <subcellularLocation>
        <location evidence="1">Bacterial flagellum</location>
    </subcellularLocation>
    <subcellularLocation>
        <location evidence="2">Secreted</location>
    </subcellularLocation>
</comment>
<evidence type="ECO:0000256" key="4">
    <source>
        <dbReference type="ARBA" id="ARBA00022525"/>
    </source>
</evidence>
<dbReference type="Proteomes" id="UP001106592">
    <property type="component" value="Unassembled WGS sequence"/>
</dbReference>
<evidence type="ECO:0000313" key="8">
    <source>
        <dbReference type="EMBL" id="MBV6287956.1"/>
    </source>
</evidence>
<evidence type="ECO:0000256" key="6">
    <source>
        <dbReference type="SAM" id="MobiDB-lite"/>
    </source>
</evidence>
<dbReference type="EMBL" id="JAHTBI010000045">
    <property type="protein sequence ID" value="MBV6287956.1"/>
    <property type="molecule type" value="Genomic_DNA"/>
</dbReference>
<keyword evidence="9" id="KW-1185">Reference proteome</keyword>
<dbReference type="GO" id="GO:0005576">
    <property type="term" value="C:extracellular region"/>
    <property type="evidence" value="ECO:0007669"/>
    <property type="project" value="UniProtKB-SubCell"/>
</dbReference>